<reference evidence="2" key="1">
    <citation type="submission" date="2021-01" db="EMBL/GenBank/DDBJ databases">
        <authorList>
            <person name="Kaushik A."/>
        </authorList>
    </citation>
    <scope>NUCLEOTIDE SEQUENCE</scope>
    <source>
        <strain evidence="2">AG4-RS23</strain>
    </source>
</reference>
<proteinExistence type="predicted"/>
<evidence type="ECO:0000313" key="2">
    <source>
        <dbReference type="EMBL" id="CAE6481441.1"/>
    </source>
</evidence>
<gene>
    <name evidence="2" type="ORF">RDB_LOCUS99119</name>
</gene>
<name>A0A8H3H485_9AGAM</name>
<accession>A0A8H3H485</accession>
<organism evidence="2 3">
    <name type="scientific">Rhizoctonia solani</name>
    <dbReference type="NCBI Taxonomy" id="456999"/>
    <lineage>
        <taxon>Eukaryota</taxon>
        <taxon>Fungi</taxon>
        <taxon>Dikarya</taxon>
        <taxon>Basidiomycota</taxon>
        <taxon>Agaricomycotina</taxon>
        <taxon>Agaricomycetes</taxon>
        <taxon>Cantharellales</taxon>
        <taxon>Ceratobasidiaceae</taxon>
        <taxon>Rhizoctonia</taxon>
    </lineage>
</organism>
<feature type="region of interest" description="Disordered" evidence="1">
    <location>
        <begin position="1"/>
        <end position="74"/>
    </location>
</feature>
<protein>
    <submittedName>
        <fullName evidence="2">Uncharacterized protein</fullName>
    </submittedName>
</protein>
<evidence type="ECO:0000256" key="1">
    <source>
        <dbReference type="SAM" id="MobiDB-lite"/>
    </source>
</evidence>
<dbReference type="AlphaFoldDB" id="A0A8H3H485"/>
<comment type="caution">
    <text evidence="2">The sequence shown here is derived from an EMBL/GenBank/DDBJ whole genome shotgun (WGS) entry which is preliminary data.</text>
</comment>
<sequence>MSAKDIRTKIFSQAATGSDSGTPPITDPGLTIDIPKPTSAPAAPAPLPKSKTKAEDVDEDEPVAQGQTDTRSYRQKVLDALGTSYTSVENYRLEQDARKERHWKRWGPYLAERQWVRIFHQIICIRTNPF</sequence>
<feature type="compositionally biased region" description="Polar residues" evidence="1">
    <location>
        <begin position="10"/>
        <end position="23"/>
    </location>
</feature>
<evidence type="ECO:0000313" key="3">
    <source>
        <dbReference type="Proteomes" id="UP000663861"/>
    </source>
</evidence>
<dbReference type="EMBL" id="CAJMWY010002094">
    <property type="protein sequence ID" value="CAE6481441.1"/>
    <property type="molecule type" value="Genomic_DNA"/>
</dbReference>
<dbReference type="Proteomes" id="UP000663861">
    <property type="component" value="Unassembled WGS sequence"/>
</dbReference>